<protein>
    <submittedName>
        <fullName evidence="1">Cyclase family protein</fullName>
    </submittedName>
</protein>
<dbReference type="RefSeq" id="WP_170087328.1">
    <property type="nucleotide sequence ID" value="NZ_JABAFG010000005.1"/>
</dbReference>
<proteinExistence type="predicted"/>
<dbReference type="InterPro" id="IPR037175">
    <property type="entry name" value="KFase_sf"/>
</dbReference>
<reference evidence="1 2" key="1">
    <citation type="submission" date="2020-04" db="EMBL/GenBank/DDBJ databases">
        <authorList>
            <person name="Hitch T.C.A."/>
            <person name="Wylensek D."/>
            <person name="Clavel T."/>
        </authorList>
    </citation>
    <scope>NUCLEOTIDE SEQUENCE [LARGE SCALE GENOMIC DNA]</scope>
    <source>
        <strain evidence="1 2">Oil-RF-744-FAT-WT-6-1</strain>
    </source>
</reference>
<evidence type="ECO:0000313" key="1">
    <source>
        <dbReference type="EMBL" id="NME27809.1"/>
    </source>
</evidence>
<dbReference type="GO" id="GO:0004061">
    <property type="term" value="F:arylformamidase activity"/>
    <property type="evidence" value="ECO:0007669"/>
    <property type="project" value="InterPro"/>
</dbReference>
<name>A0A848BXV9_9FIRM</name>
<dbReference type="GO" id="GO:0019441">
    <property type="term" value="P:L-tryptophan catabolic process to kynurenine"/>
    <property type="evidence" value="ECO:0007669"/>
    <property type="project" value="InterPro"/>
</dbReference>
<dbReference type="PANTHER" id="PTHR31118:SF32">
    <property type="entry name" value="KYNURENINE FORMAMIDASE"/>
    <property type="match status" value="1"/>
</dbReference>
<dbReference type="AlphaFoldDB" id="A0A848BXV9"/>
<comment type="caution">
    <text evidence="1">The sequence shown here is derived from an EMBL/GenBank/DDBJ whole genome shotgun (WGS) entry which is preliminary data.</text>
</comment>
<dbReference type="Pfam" id="PF04199">
    <property type="entry name" value="Cyclase"/>
    <property type="match status" value="1"/>
</dbReference>
<accession>A0A848BXV9</accession>
<dbReference type="PANTHER" id="PTHR31118">
    <property type="entry name" value="CYCLASE-LIKE PROTEIN 2"/>
    <property type="match status" value="1"/>
</dbReference>
<organism evidence="1 2">
    <name type="scientific">Megasphaera hexanoica</name>
    <dbReference type="NCBI Taxonomy" id="1675036"/>
    <lineage>
        <taxon>Bacteria</taxon>
        <taxon>Bacillati</taxon>
        <taxon>Bacillota</taxon>
        <taxon>Negativicutes</taxon>
        <taxon>Veillonellales</taxon>
        <taxon>Veillonellaceae</taxon>
        <taxon>Megasphaera</taxon>
    </lineage>
</organism>
<sequence length="225" mass="25263">MYVYLSYPIAEGQIAWPDAPVYTSGRHDIIGIDGSYCNTSVMTIPNHYGTHYDAPRHFNAKGPKITELPMDYFCFKGDEILILDIPKTFKEVITAEDVMPYKDQIAKAKLLLFRTGFEKQKELNPQGYKYENPSAHPGLCKYLVENFPNLCTIGLDSLSLGSICNDFATEAHHWLLGYYTDKFVTVIEDMMLSPLEGKTVKSIIVAPIRALDVDSAPVTIIAEVE</sequence>
<gene>
    <name evidence="1" type="ORF">HF872_04120</name>
</gene>
<dbReference type="InterPro" id="IPR007325">
    <property type="entry name" value="KFase/CYL"/>
</dbReference>
<evidence type="ECO:0000313" key="2">
    <source>
        <dbReference type="Proteomes" id="UP000591071"/>
    </source>
</evidence>
<dbReference type="Proteomes" id="UP000591071">
    <property type="component" value="Unassembled WGS sequence"/>
</dbReference>
<dbReference type="EMBL" id="JABAFG010000005">
    <property type="protein sequence ID" value="NME27809.1"/>
    <property type="molecule type" value="Genomic_DNA"/>
</dbReference>
<dbReference type="Gene3D" id="3.50.30.50">
    <property type="entry name" value="Putative cyclase"/>
    <property type="match status" value="1"/>
</dbReference>
<dbReference type="SUPFAM" id="SSF102198">
    <property type="entry name" value="Putative cyclase"/>
    <property type="match status" value="1"/>
</dbReference>